<accession>A0A7S0KNF5</accession>
<dbReference type="GO" id="GO:0003723">
    <property type="term" value="F:RNA binding"/>
    <property type="evidence" value="ECO:0007669"/>
    <property type="project" value="InterPro"/>
</dbReference>
<keyword evidence="1" id="KW-0963">Cytoplasm</keyword>
<evidence type="ECO:0000256" key="3">
    <source>
        <dbReference type="ARBA" id="ARBA00022679"/>
    </source>
</evidence>
<feature type="compositionally biased region" description="Basic and acidic residues" evidence="6">
    <location>
        <begin position="229"/>
        <end position="249"/>
    </location>
</feature>
<dbReference type="Gene3D" id="3.40.1280.10">
    <property type="match status" value="1"/>
</dbReference>
<keyword evidence="4" id="KW-0949">S-adenosyl-L-methionine</keyword>
<reference evidence="8" key="1">
    <citation type="submission" date="2021-01" db="EMBL/GenBank/DDBJ databases">
        <authorList>
            <person name="Corre E."/>
            <person name="Pelletier E."/>
            <person name="Niang G."/>
            <person name="Scheremetjew M."/>
            <person name="Finn R."/>
            <person name="Kale V."/>
            <person name="Holt S."/>
            <person name="Cochrane G."/>
            <person name="Meng A."/>
            <person name="Brown T."/>
            <person name="Cohen L."/>
        </authorList>
    </citation>
    <scope>NUCLEOTIDE SEQUENCE</scope>
    <source>
        <strain evidence="8">CCMP494</strain>
    </source>
</reference>
<keyword evidence="2" id="KW-0489">Methyltransferase</keyword>
<dbReference type="InterPro" id="IPR016914">
    <property type="entry name" value="TrmL"/>
</dbReference>
<gene>
    <name evidence="8" type="ORF">MSP1404_LOCUS5383</name>
</gene>
<dbReference type="InterPro" id="IPR001537">
    <property type="entry name" value="SpoU_MeTrfase"/>
</dbReference>
<dbReference type="HAMAP" id="MF_01885">
    <property type="entry name" value="tRNA_methyltr_TrmL"/>
    <property type="match status" value="1"/>
</dbReference>
<dbReference type="EMBL" id="HBEV01007037">
    <property type="protein sequence ID" value="CAD8586220.1"/>
    <property type="molecule type" value="Transcribed_RNA"/>
</dbReference>
<evidence type="ECO:0000256" key="1">
    <source>
        <dbReference type="ARBA" id="ARBA00022490"/>
    </source>
</evidence>
<feature type="domain" description="tRNA/rRNA methyltransferase SpoU type" evidence="7">
    <location>
        <begin position="71"/>
        <end position="219"/>
    </location>
</feature>
<dbReference type="CDD" id="cd18094">
    <property type="entry name" value="SpoU-like_TrmL"/>
    <property type="match status" value="1"/>
</dbReference>
<evidence type="ECO:0000256" key="4">
    <source>
        <dbReference type="ARBA" id="ARBA00022691"/>
    </source>
</evidence>
<evidence type="ECO:0000259" key="7">
    <source>
        <dbReference type="Pfam" id="PF00588"/>
    </source>
</evidence>
<dbReference type="InterPro" id="IPR029026">
    <property type="entry name" value="tRNA_m1G_MTases_N"/>
</dbReference>
<dbReference type="InterPro" id="IPR029028">
    <property type="entry name" value="Alpha/beta_knot_MTases"/>
</dbReference>
<dbReference type="GO" id="GO:0002130">
    <property type="term" value="P:wobble position ribose methylation"/>
    <property type="evidence" value="ECO:0007669"/>
    <property type="project" value="TreeGrafter"/>
</dbReference>
<evidence type="ECO:0000256" key="6">
    <source>
        <dbReference type="SAM" id="MobiDB-lite"/>
    </source>
</evidence>
<evidence type="ECO:0000313" key="8">
    <source>
        <dbReference type="EMBL" id="CAD8586220.1"/>
    </source>
</evidence>
<feature type="region of interest" description="Disordered" evidence="6">
    <location>
        <begin position="225"/>
        <end position="249"/>
    </location>
</feature>
<dbReference type="GO" id="GO:0008173">
    <property type="term" value="F:RNA methyltransferase activity"/>
    <property type="evidence" value="ECO:0007669"/>
    <property type="project" value="InterPro"/>
</dbReference>
<keyword evidence="3" id="KW-0808">Transferase</keyword>
<dbReference type="PANTHER" id="PTHR42971">
    <property type="entry name" value="TRNA (CYTIDINE(34)-2'-O)-METHYLTRANSFERASE"/>
    <property type="match status" value="1"/>
</dbReference>
<proteinExistence type="inferred from homology"/>
<keyword evidence="5" id="KW-0819">tRNA processing</keyword>
<sequence length="249" mass="26088">MSTATLATLAIPRSLRACLAAKHRSAAGRRLRPALVASAEMPSSGGGGGARQPLDAVRAIETASDGQRSDLAVVLVTPQIPGNTGTIARTCAAARVPLHLVGPLGFDLTDAQLKRAGLDYWNSVCVRVHDDWDAFHAYWRDVLGSPGRLVAFSKFGARPHAEEGAYKSGDWLLFGAETTGLPGEAHDACAASGGIRRIPIDETHVRSLNLAVSAGVGVYEALRQIDGPPAHDETTDGNAGRRADAPGTW</sequence>
<evidence type="ECO:0000256" key="5">
    <source>
        <dbReference type="ARBA" id="ARBA00022694"/>
    </source>
</evidence>
<dbReference type="PANTHER" id="PTHR42971:SF1">
    <property type="entry name" value="TRNA (CYTIDINE(34)-2'-O)-METHYLTRANSFERASE"/>
    <property type="match status" value="1"/>
</dbReference>
<dbReference type="AlphaFoldDB" id="A0A7S0KNF5"/>
<name>A0A7S0KNF5_MICPS</name>
<dbReference type="Pfam" id="PF00588">
    <property type="entry name" value="SpoU_methylase"/>
    <property type="match status" value="1"/>
</dbReference>
<protein>
    <recommendedName>
        <fullName evidence="7">tRNA/rRNA methyltransferase SpoU type domain-containing protein</fullName>
    </recommendedName>
</protein>
<dbReference type="SUPFAM" id="SSF75217">
    <property type="entry name" value="alpha/beta knot"/>
    <property type="match status" value="1"/>
</dbReference>
<evidence type="ECO:0000256" key="2">
    <source>
        <dbReference type="ARBA" id="ARBA00022603"/>
    </source>
</evidence>
<organism evidence="8">
    <name type="scientific">Micromonas pusilla</name>
    <name type="common">Picoplanktonic green alga</name>
    <name type="synonym">Chromulina pusilla</name>
    <dbReference type="NCBI Taxonomy" id="38833"/>
    <lineage>
        <taxon>Eukaryota</taxon>
        <taxon>Viridiplantae</taxon>
        <taxon>Chlorophyta</taxon>
        <taxon>Mamiellophyceae</taxon>
        <taxon>Mamiellales</taxon>
        <taxon>Mamiellaceae</taxon>
        <taxon>Micromonas</taxon>
    </lineage>
</organism>